<keyword evidence="1" id="KW-0812">Transmembrane</keyword>
<keyword evidence="1" id="KW-0472">Membrane</keyword>
<feature type="transmembrane region" description="Helical" evidence="1">
    <location>
        <begin position="46"/>
        <end position="68"/>
    </location>
</feature>
<dbReference type="AlphaFoldDB" id="A0A4Y3WX92"/>
<organism evidence="2 3">
    <name type="scientific">Pseudonocardia hydrocarbonoxydans</name>
    <dbReference type="NCBI Taxonomy" id="76726"/>
    <lineage>
        <taxon>Bacteria</taxon>
        <taxon>Bacillati</taxon>
        <taxon>Actinomycetota</taxon>
        <taxon>Actinomycetes</taxon>
        <taxon>Pseudonocardiales</taxon>
        <taxon>Pseudonocardiaceae</taxon>
        <taxon>Pseudonocardia</taxon>
    </lineage>
</organism>
<evidence type="ECO:0000313" key="3">
    <source>
        <dbReference type="Proteomes" id="UP000320338"/>
    </source>
</evidence>
<keyword evidence="3" id="KW-1185">Reference proteome</keyword>
<keyword evidence="1" id="KW-1133">Transmembrane helix</keyword>
<feature type="transmembrane region" description="Helical" evidence="1">
    <location>
        <begin position="74"/>
        <end position="95"/>
    </location>
</feature>
<evidence type="ECO:0000313" key="2">
    <source>
        <dbReference type="EMBL" id="GEC22881.1"/>
    </source>
</evidence>
<reference evidence="2 3" key="1">
    <citation type="submission" date="2019-06" db="EMBL/GenBank/DDBJ databases">
        <title>Whole genome shotgun sequence of Pseudonocardia hydrocarbonoxydans NBRC 14498.</title>
        <authorList>
            <person name="Hosoyama A."/>
            <person name="Uohara A."/>
            <person name="Ohji S."/>
            <person name="Ichikawa N."/>
        </authorList>
    </citation>
    <scope>NUCLEOTIDE SEQUENCE [LARGE SCALE GENOMIC DNA]</scope>
    <source>
        <strain evidence="2 3">NBRC 14498</strain>
    </source>
</reference>
<dbReference type="RefSeq" id="WP_141282764.1">
    <property type="nucleotide sequence ID" value="NZ_BJNG01000062.1"/>
</dbReference>
<evidence type="ECO:0000256" key="1">
    <source>
        <dbReference type="SAM" id="Phobius"/>
    </source>
</evidence>
<comment type="caution">
    <text evidence="2">The sequence shown here is derived from an EMBL/GenBank/DDBJ whole genome shotgun (WGS) entry which is preliminary data.</text>
</comment>
<gene>
    <name evidence="2" type="ORF">PHY01_51640</name>
</gene>
<dbReference type="Proteomes" id="UP000320338">
    <property type="component" value="Unassembled WGS sequence"/>
</dbReference>
<name>A0A4Y3WX92_9PSEU</name>
<proteinExistence type="predicted"/>
<dbReference type="EMBL" id="BJNG01000062">
    <property type="protein sequence ID" value="GEC22881.1"/>
    <property type="molecule type" value="Genomic_DNA"/>
</dbReference>
<accession>A0A4Y3WX92</accession>
<protein>
    <submittedName>
        <fullName evidence="2">Uncharacterized protein</fullName>
    </submittedName>
</protein>
<sequence length="125" mass="13386">MTRRTVERLPQFCEICGRPLISARVRRTGRCGAHPRQPALPEANGTAYRLIMAAAAILCGVAAAAGIWPAVDRVVSAVVVGVFVGVAVAGCVAVVRRELRIRRRLAAIQPLGATDRPRQRVGVPR</sequence>